<organism evidence="2 3">
    <name type="scientific">Myotis brandtii</name>
    <name type="common">Brandt's bat</name>
    <dbReference type="NCBI Taxonomy" id="109478"/>
    <lineage>
        <taxon>Eukaryota</taxon>
        <taxon>Metazoa</taxon>
        <taxon>Chordata</taxon>
        <taxon>Craniata</taxon>
        <taxon>Vertebrata</taxon>
        <taxon>Euteleostomi</taxon>
        <taxon>Mammalia</taxon>
        <taxon>Eutheria</taxon>
        <taxon>Laurasiatheria</taxon>
        <taxon>Chiroptera</taxon>
        <taxon>Yangochiroptera</taxon>
        <taxon>Vespertilionidae</taxon>
        <taxon>Myotis</taxon>
    </lineage>
</organism>
<feature type="compositionally biased region" description="Basic and acidic residues" evidence="1">
    <location>
        <begin position="268"/>
        <end position="279"/>
    </location>
</feature>
<dbReference type="AlphaFoldDB" id="S7P694"/>
<proteinExistence type="predicted"/>
<gene>
    <name evidence="2" type="ORF">D623_10006513</name>
</gene>
<protein>
    <submittedName>
        <fullName evidence="2">Uncharacterized protein</fullName>
    </submittedName>
</protein>
<reference evidence="2 3" key="1">
    <citation type="journal article" date="2013" name="Nat. Commun.">
        <title>Genome analysis reveals insights into physiology and longevity of the Brandt's bat Myotis brandtii.</title>
        <authorList>
            <person name="Seim I."/>
            <person name="Fang X."/>
            <person name="Xiong Z."/>
            <person name="Lobanov A.V."/>
            <person name="Huang Z."/>
            <person name="Ma S."/>
            <person name="Feng Y."/>
            <person name="Turanov A.A."/>
            <person name="Zhu Y."/>
            <person name="Lenz T.L."/>
            <person name="Gerashchenko M.V."/>
            <person name="Fan D."/>
            <person name="Hee Yim S."/>
            <person name="Yao X."/>
            <person name="Jordan D."/>
            <person name="Xiong Y."/>
            <person name="Ma Y."/>
            <person name="Lyapunov A.N."/>
            <person name="Chen G."/>
            <person name="Kulakova O.I."/>
            <person name="Sun Y."/>
            <person name="Lee S.G."/>
            <person name="Bronson R.T."/>
            <person name="Moskalev A.A."/>
            <person name="Sunyaev S.R."/>
            <person name="Zhang G."/>
            <person name="Krogh A."/>
            <person name="Wang J."/>
            <person name="Gladyshev V.N."/>
        </authorList>
    </citation>
    <scope>NUCLEOTIDE SEQUENCE [LARGE SCALE GENOMIC DNA]</scope>
</reference>
<feature type="compositionally biased region" description="Polar residues" evidence="1">
    <location>
        <begin position="326"/>
        <end position="341"/>
    </location>
</feature>
<dbReference type="EMBL" id="KE161889">
    <property type="protein sequence ID" value="EPQ05828.1"/>
    <property type="molecule type" value="Genomic_DNA"/>
</dbReference>
<sequence length="367" mass="40268">MVPPPSFPWCVRLSVNPHAWKHPNTHVQLLIERDELTRDVSASSPTPVVLTLPLSPMELPSRNQLTPGKQVSSLSPGTLCACSYGPTSHRPSGGGVRQTVPGQAHPGPQAGCPQDTLQGPEEGQTPRLGVPQERSRHPERLPRVDVSALRSGKTASWAHGAWEFIKCIPFREAVQVGKGHRPRPRLWSDDVPGSPLSRHQHPAALRGHGLHLSHDPPQVHGRGVLLLQGGPLHQEVVGKRAQDAARQRQVLHPAEALHVDHGDALHAQHAQEDGRRADGHAGPGPVTQHLRTEGASGRERVGERHGCERDMVMGCLPHAPRPGDDPTTQVGALDQKSNPHPSVSRRSDHGPRQDQWLFYMRRLRYRR</sequence>
<evidence type="ECO:0000256" key="1">
    <source>
        <dbReference type="SAM" id="MobiDB-lite"/>
    </source>
</evidence>
<evidence type="ECO:0000313" key="3">
    <source>
        <dbReference type="Proteomes" id="UP000052978"/>
    </source>
</evidence>
<feature type="region of interest" description="Disordered" evidence="1">
    <location>
        <begin position="315"/>
        <end position="355"/>
    </location>
</feature>
<feature type="region of interest" description="Disordered" evidence="1">
    <location>
        <begin position="85"/>
        <end position="142"/>
    </location>
</feature>
<dbReference type="Proteomes" id="UP000052978">
    <property type="component" value="Unassembled WGS sequence"/>
</dbReference>
<name>S7P694_MYOBR</name>
<feature type="compositionally biased region" description="Basic and acidic residues" evidence="1">
    <location>
        <begin position="133"/>
        <end position="142"/>
    </location>
</feature>
<feature type="compositionally biased region" description="Basic and acidic residues" evidence="1">
    <location>
        <begin position="290"/>
        <end position="301"/>
    </location>
</feature>
<feature type="region of interest" description="Disordered" evidence="1">
    <location>
        <begin position="268"/>
        <end position="301"/>
    </location>
</feature>
<keyword evidence="3" id="KW-1185">Reference proteome</keyword>
<evidence type="ECO:0000313" key="2">
    <source>
        <dbReference type="EMBL" id="EPQ05828.1"/>
    </source>
</evidence>
<accession>S7P694</accession>